<reference evidence="3" key="1">
    <citation type="submission" date="2023-07" db="EMBL/GenBank/DDBJ databases">
        <title>30 novel species of actinomycetes from the DSMZ collection.</title>
        <authorList>
            <person name="Nouioui I."/>
        </authorList>
    </citation>
    <scope>NUCLEOTIDE SEQUENCE [LARGE SCALE GENOMIC DNA]</scope>
    <source>
        <strain evidence="3">DSM 41699</strain>
    </source>
</reference>
<evidence type="ECO:0000256" key="1">
    <source>
        <dbReference type="SAM" id="SignalP"/>
    </source>
</evidence>
<name>A0ABU2U3C5_9ACTN</name>
<comment type="caution">
    <text evidence="2">The sequence shown here is derived from an EMBL/GenBank/DDBJ whole genome shotgun (WGS) entry which is preliminary data.</text>
</comment>
<dbReference type="RefSeq" id="WP_311699026.1">
    <property type="nucleotide sequence ID" value="NZ_JAVREY010000055.1"/>
</dbReference>
<dbReference type="Proteomes" id="UP001183809">
    <property type="component" value="Unassembled WGS sequence"/>
</dbReference>
<sequence>MEAQVRHSVKLGVATAAAAVALLGGAATASACSYDEGDPNWASLCDDESPQVTCQFGDDDESLIIYQTNNISVGHDFDGDLDVAFDGEPT</sequence>
<organism evidence="2 3">
    <name type="scientific">Streptomyces gibsoniae</name>
    <dbReference type="NCBI Taxonomy" id="3075529"/>
    <lineage>
        <taxon>Bacteria</taxon>
        <taxon>Bacillati</taxon>
        <taxon>Actinomycetota</taxon>
        <taxon>Actinomycetes</taxon>
        <taxon>Kitasatosporales</taxon>
        <taxon>Streptomycetaceae</taxon>
        <taxon>Streptomyces</taxon>
    </lineage>
</organism>
<keyword evidence="1" id="KW-0732">Signal</keyword>
<dbReference type="EMBL" id="JAVREY010000055">
    <property type="protein sequence ID" value="MDT0467566.1"/>
    <property type="molecule type" value="Genomic_DNA"/>
</dbReference>
<accession>A0ABU2U3C5</accession>
<proteinExistence type="predicted"/>
<evidence type="ECO:0000313" key="3">
    <source>
        <dbReference type="Proteomes" id="UP001183809"/>
    </source>
</evidence>
<gene>
    <name evidence="2" type="ORF">RM764_32000</name>
</gene>
<dbReference type="PROSITE" id="PS51257">
    <property type="entry name" value="PROKAR_LIPOPROTEIN"/>
    <property type="match status" value="1"/>
</dbReference>
<feature type="chain" id="PRO_5047258417" evidence="1">
    <location>
        <begin position="32"/>
        <end position="90"/>
    </location>
</feature>
<keyword evidence="3" id="KW-1185">Reference proteome</keyword>
<protein>
    <submittedName>
        <fullName evidence="2">Uncharacterized protein</fullName>
    </submittedName>
</protein>
<feature type="signal peptide" evidence="1">
    <location>
        <begin position="1"/>
        <end position="31"/>
    </location>
</feature>
<evidence type="ECO:0000313" key="2">
    <source>
        <dbReference type="EMBL" id="MDT0467566.1"/>
    </source>
</evidence>